<sequence>MNNKLIKITMGVGLSAAMLLGSVSGVSQVEPQTVQAARSYKIKLNHKDVVYSARGQRKGALKNGRTVTAYGVKKIHGKRYYSLGAGKYIKVATATKVGKATQPAQNTATASEQPATKTESGSASSKGGLMSLNNSKFKKEAAESFVNQLNEMRSQRGLHKLTVKPALKAYAQTRANEIVNKFSHIRPNGKRTSYEENIGLNSVQVSTTLQEAAKALLDEFIYHDQGSNWAHKKSLLSKANKTIGVGFAFEAKAGMATQGNKYPDYLGDRIAVDLQTH</sequence>
<accession>A0A0R2K5C3</accession>
<evidence type="ECO:0000256" key="1">
    <source>
        <dbReference type="SAM" id="MobiDB-lite"/>
    </source>
</evidence>
<evidence type="ECO:0000313" key="5">
    <source>
        <dbReference type="Proteomes" id="UP000051529"/>
    </source>
</evidence>
<dbReference type="InterPro" id="IPR035940">
    <property type="entry name" value="CAP_sf"/>
</dbReference>
<dbReference type="SUPFAM" id="SSF55797">
    <property type="entry name" value="PR-1-like"/>
    <property type="match status" value="1"/>
</dbReference>
<dbReference type="AlphaFoldDB" id="A0A0R2K5C3"/>
<dbReference type="EMBL" id="JQBQ01000075">
    <property type="protein sequence ID" value="KRN84587.1"/>
    <property type="molecule type" value="Genomic_DNA"/>
</dbReference>
<feature type="signal peptide" evidence="2">
    <location>
        <begin position="1"/>
        <end position="29"/>
    </location>
</feature>
<feature type="domain" description="SCP" evidence="3">
    <location>
        <begin position="140"/>
        <end position="263"/>
    </location>
</feature>
<evidence type="ECO:0000256" key="2">
    <source>
        <dbReference type="SAM" id="SignalP"/>
    </source>
</evidence>
<keyword evidence="2" id="KW-0732">Signal</keyword>
<organism evidence="4 5">
    <name type="scientific">Lactobacillus amylovorus subsp. animalium DSM 16698</name>
    <dbReference type="NCBI Taxonomy" id="695563"/>
    <lineage>
        <taxon>Bacteria</taxon>
        <taxon>Bacillati</taxon>
        <taxon>Bacillota</taxon>
        <taxon>Bacilli</taxon>
        <taxon>Lactobacillales</taxon>
        <taxon>Lactobacillaceae</taxon>
        <taxon>Lactobacillus</taxon>
        <taxon>Lactobacillus amylovorus subsp. animalium</taxon>
    </lineage>
</organism>
<dbReference type="PATRIC" id="fig|695563.3.peg.1905"/>
<feature type="compositionally biased region" description="Polar residues" evidence="1">
    <location>
        <begin position="102"/>
        <end position="131"/>
    </location>
</feature>
<protein>
    <recommendedName>
        <fullName evidence="3">SCP domain-containing protein</fullName>
    </recommendedName>
</protein>
<dbReference type="Proteomes" id="UP000051529">
    <property type="component" value="Unassembled WGS sequence"/>
</dbReference>
<dbReference type="Pfam" id="PF03217">
    <property type="entry name" value="SlpA"/>
    <property type="match status" value="1"/>
</dbReference>
<dbReference type="Pfam" id="PF00188">
    <property type="entry name" value="CAP"/>
    <property type="match status" value="1"/>
</dbReference>
<dbReference type="InterPro" id="IPR014044">
    <property type="entry name" value="CAP_dom"/>
</dbReference>
<dbReference type="RefSeq" id="WP_022087378.1">
    <property type="nucleotide sequence ID" value="NZ_JQBQ01000075.1"/>
</dbReference>
<dbReference type="CDD" id="cd05379">
    <property type="entry name" value="CAP_bacterial"/>
    <property type="match status" value="1"/>
</dbReference>
<dbReference type="InterPro" id="IPR024968">
    <property type="entry name" value="SlpA_C_lactobacillus"/>
</dbReference>
<name>A0A0R2K5C3_LACAM</name>
<feature type="chain" id="PRO_5039032969" description="SCP domain-containing protein" evidence="2">
    <location>
        <begin position="30"/>
        <end position="277"/>
    </location>
</feature>
<reference evidence="4 5" key="1">
    <citation type="journal article" date="2015" name="Genome Announc.">
        <title>Expanding the biotechnology potential of lactobacilli through comparative genomics of 213 strains and associated genera.</title>
        <authorList>
            <person name="Sun Z."/>
            <person name="Harris H.M."/>
            <person name="McCann A."/>
            <person name="Guo C."/>
            <person name="Argimon S."/>
            <person name="Zhang W."/>
            <person name="Yang X."/>
            <person name="Jeffery I.B."/>
            <person name="Cooney J.C."/>
            <person name="Kagawa T.F."/>
            <person name="Liu W."/>
            <person name="Song Y."/>
            <person name="Salvetti E."/>
            <person name="Wrobel A."/>
            <person name="Rasinkangas P."/>
            <person name="Parkhill J."/>
            <person name="Rea M.C."/>
            <person name="O'Sullivan O."/>
            <person name="Ritari J."/>
            <person name="Douillard F.P."/>
            <person name="Paul Ross R."/>
            <person name="Yang R."/>
            <person name="Briner A.E."/>
            <person name="Felis G.E."/>
            <person name="de Vos W.M."/>
            <person name="Barrangou R."/>
            <person name="Klaenhammer T.R."/>
            <person name="Caufield P.W."/>
            <person name="Cui Y."/>
            <person name="Zhang H."/>
            <person name="O'Toole P.W."/>
        </authorList>
    </citation>
    <scope>NUCLEOTIDE SEQUENCE [LARGE SCALE GENOMIC DNA]</scope>
    <source>
        <strain evidence="4 5">DSM 16698</strain>
    </source>
</reference>
<feature type="region of interest" description="Disordered" evidence="1">
    <location>
        <begin position="99"/>
        <end position="131"/>
    </location>
</feature>
<dbReference type="SMART" id="SM00198">
    <property type="entry name" value="SCP"/>
    <property type="match status" value="1"/>
</dbReference>
<evidence type="ECO:0000313" key="4">
    <source>
        <dbReference type="EMBL" id="KRN84587.1"/>
    </source>
</evidence>
<comment type="caution">
    <text evidence="4">The sequence shown here is derived from an EMBL/GenBank/DDBJ whole genome shotgun (WGS) entry which is preliminary data.</text>
</comment>
<gene>
    <name evidence="4" type="ORF">IV44_GL001833</name>
</gene>
<proteinExistence type="predicted"/>
<evidence type="ECO:0000259" key="3">
    <source>
        <dbReference type="SMART" id="SM00198"/>
    </source>
</evidence>
<dbReference type="Gene3D" id="3.40.33.10">
    <property type="entry name" value="CAP"/>
    <property type="match status" value="1"/>
</dbReference>